<keyword evidence="2 5" id="KW-0732">Signal</keyword>
<sequence length="191" mass="20518">MRLRTSTFILALPLALGAAPAFAQQAPFTGARVEGLIGWDRLQNNGHSDDIVYGVQGGYDVQMGPALVGIEGGIDDSNNKSCFGARTAADPRVCAKAARDLYIGARVGKVLTPRALIYAKAGYTNARVKETLNDGDTQATLFHTDLDGVRLGAGAEYAVGPNSYLKAEYRYSNYERGFSRNQLVAGFGFRF</sequence>
<dbReference type="InterPro" id="IPR011250">
    <property type="entry name" value="OMP/PagP_B-barrel"/>
</dbReference>
<dbReference type="SUPFAM" id="SSF56925">
    <property type="entry name" value="OMPA-like"/>
    <property type="match status" value="1"/>
</dbReference>
<keyword evidence="3" id="KW-0472">Membrane</keyword>
<evidence type="ECO:0000256" key="4">
    <source>
        <dbReference type="ARBA" id="ARBA00038306"/>
    </source>
</evidence>
<evidence type="ECO:0000256" key="2">
    <source>
        <dbReference type="ARBA" id="ARBA00022729"/>
    </source>
</evidence>
<proteinExistence type="inferred from homology"/>
<organism evidence="7 8">
    <name type="scientific">Sphingomonas morindae</name>
    <dbReference type="NCBI Taxonomy" id="1541170"/>
    <lineage>
        <taxon>Bacteria</taxon>
        <taxon>Pseudomonadati</taxon>
        <taxon>Pseudomonadota</taxon>
        <taxon>Alphaproteobacteria</taxon>
        <taxon>Sphingomonadales</taxon>
        <taxon>Sphingomonadaceae</taxon>
        <taxon>Sphingomonas</taxon>
    </lineage>
</organism>
<dbReference type="PANTHER" id="PTHR34001:SF3">
    <property type="entry name" value="BLL7405 PROTEIN"/>
    <property type="match status" value="1"/>
</dbReference>
<evidence type="ECO:0000313" key="7">
    <source>
        <dbReference type="EMBL" id="USI74214.1"/>
    </source>
</evidence>
<dbReference type="Gene3D" id="2.40.160.20">
    <property type="match status" value="1"/>
</dbReference>
<dbReference type="Proteomes" id="UP001056937">
    <property type="component" value="Chromosome 1"/>
</dbReference>
<dbReference type="PANTHER" id="PTHR34001">
    <property type="entry name" value="BLL7405 PROTEIN"/>
    <property type="match status" value="1"/>
</dbReference>
<reference evidence="7" key="1">
    <citation type="journal article" date="2022" name="Toxins">
        <title>Genomic Analysis of Sphingopyxis sp. USTB-05 for Biodegrading Cyanobacterial Hepatotoxins.</title>
        <authorList>
            <person name="Liu C."/>
            <person name="Xu Q."/>
            <person name="Zhao Z."/>
            <person name="Zhang H."/>
            <person name="Liu X."/>
            <person name="Yin C."/>
            <person name="Liu Y."/>
            <person name="Yan H."/>
        </authorList>
    </citation>
    <scope>NUCLEOTIDE SEQUENCE</scope>
    <source>
        <strain evidence="7">NBD5</strain>
    </source>
</reference>
<feature type="domain" description="Outer membrane protein beta-barrel" evidence="6">
    <location>
        <begin position="10"/>
        <end position="191"/>
    </location>
</feature>
<dbReference type="EMBL" id="CP084930">
    <property type="protein sequence ID" value="USI74214.1"/>
    <property type="molecule type" value="Genomic_DNA"/>
</dbReference>
<dbReference type="RefSeq" id="WP_252168018.1">
    <property type="nucleotide sequence ID" value="NZ_CP084930.1"/>
</dbReference>
<comment type="similarity">
    <text evidence="4">Belongs to the Omp25/RopB family.</text>
</comment>
<feature type="chain" id="PRO_5046761290" evidence="5">
    <location>
        <begin position="24"/>
        <end position="191"/>
    </location>
</feature>
<evidence type="ECO:0000256" key="1">
    <source>
        <dbReference type="ARBA" id="ARBA00004370"/>
    </source>
</evidence>
<keyword evidence="8" id="KW-1185">Reference proteome</keyword>
<evidence type="ECO:0000313" key="8">
    <source>
        <dbReference type="Proteomes" id="UP001056937"/>
    </source>
</evidence>
<dbReference type="InterPro" id="IPR051692">
    <property type="entry name" value="OMP-like"/>
</dbReference>
<protein>
    <submittedName>
        <fullName evidence="7">Porin family protein</fullName>
    </submittedName>
</protein>
<name>A0ABY4XB78_9SPHN</name>
<feature type="signal peptide" evidence="5">
    <location>
        <begin position="1"/>
        <end position="23"/>
    </location>
</feature>
<accession>A0ABY4XB78</accession>
<gene>
    <name evidence="7" type="ORF">LHA26_07110</name>
</gene>
<evidence type="ECO:0000256" key="3">
    <source>
        <dbReference type="ARBA" id="ARBA00023136"/>
    </source>
</evidence>
<evidence type="ECO:0000259" key="6">
    <source>
        <dbReference type="Pfam" id="PF13505"/>
    </source>
</evidence>
<comment type="subcellular location">
    <subcellularLocation>
        <location evidence="1">Membrane</location>
    </subcellularLocation>
</comment>
<evidence type="ECO:0000256" key="5">
    <source>
        <dbReference type="SAM" id="SignalP"/>
    </source>
</evidence>
<dbReference type="Pfam" id="PF13505">
    <property type="entry name" value="OMP_b-brl"/>
    <property type="match status" value="1"/>
</dbReference>
<dbReference type="InterPro" id="IPR027385">
    <property type="entry name" value="Beta-barrel_OMP"/>
</dbReference>